<dbReference type="Proteomes" id="UP000793456">
    <property type="component" value="Chromosome XIV"/>
</dbReference>
<keyword evidence="2" id="KW-1185">Reference proteome</keyword>
<sequence length="75" mass="8031">MIPLGPQHGECGSGEVWEITTLILSKTDGLINTERILTGSRPLQWECTGDLDCQGPLFCSPHCGKTTSQGFSPSP</sequence>
<protein>
    <submittedName>
        <fullName evidence="1">Uncharacterized protein</fullName>
    </submittedName>
</protein>
<name>A0ACD3QWW9_LARCR</name>
<reference evidence="1" key="1">
    <citation type="submission" date="2018-11" db="EMBL/GenBank/DDBJ databases">
        <title>The sequence and de novo assembly of Larimichthys crocea genome using PacBio and Hi-C technologies.</title>
        <authorList>
            <person name="Xu P."/>
            <person name="Chen B."/>
            <person name="Zhou Z."/>
            <person name="Ke Q."/>
            <person name="Wu Y."/>
            <person name="Bai H."/>
            <person name="Pu F."/>
        </authorList>
    </citation>
    <scope>NUCLEOTIDE SEQUENCE</scope>
    <source>
        <tissue evidence="1">Muscle</tissue>
    </source>
</reference>
<evidence type="ECO:0000313" key="2">
    <source>
        <dbReference type="Proteomes" id="UP000793456"/>
    </source>
</evidence>
<feature type="non-terminal residue" evidence="1">
    <location>
        <position position="75"/>
    </location>
</feature>
<accession>A0ACD3QWW9</accession>
<evidence type="ECO:0000313" key="1">
    <source>
        <dbReference type="EMBL" id="TMS11191.1"/>
    </source>
</evidence>
<proteinExistence type="predicted"/>
<gene>
    <name evidence="1" type="ORF">E3U43_020184</name>
</gene>
<dbReference type="EMBL" id="CM011687">
    <property type="protein sequence ID" value="TMS11191.1"/>
    <property type="molecule type" value="Genomic_DNA"/>
</dbReference>
<organism evidence="1 2">
    <name type="scientific">Larimichthys crocea</name>
    <name type="common">Large yellow croaker</name>
    <name type="synonym">Pseudosciaena crocea</name>
    <dbReference type="NCBI Taxonomy" id="215358"/>
    <lineage>
        <taxon>Eukaryota</taxon>
        <taxon>Metazoa</taxon>
        <taxon>Chordata</taxon>
        <taxon>Craniata</taxon>
        <taxon>Vertebrata</taxon>
        <taxon>Euteleostomi</taxon>
        <taxon>Actinopterygii</taxon>
        <taxon>Neopterygii</taxon>
        <taxon>Teleostei</taxon>
        <taxon>Neoteleostei</taxon>
        <taxon>Acanthomorphata</taxon>
        <taxon>Eupercaria</taxon>
        <taxon>Sciaenidae</taxon>
        <taxon>Larimichthys</taxon>
    </lineage>
</organism>
<comment type="caution">
    <text evidence="1">The sequence shown here is derived from an EMBL/GenBank/DDBJ whole genome shotgun (WGS) entry which is preliminary data.</text>
</comment>